<keyword evidence="5" id="KW-0496">Mitochondrion</keyword>
<protein>
    <submittedName>
        <fullName evidence="5">30S ribosomal protein S19</fullName>
    </submittedName>
</protein>
<dbReference type="RefSeq" id="YP_009733008.1">
    <property type="nucleotide sequence ID" value="NC_046060.1"/>
</dbReference>
<dbReference type="GeneID" id="44153534"/>
<dbReference type="EMBL" id="MN934958">
    <property type="protein sequence ID" value="QHU78304.1"/>
    <property type="molecule type" value="Genomic_DNA"/>
</dbReference>
<dbReference type="Gene3D" id="3.30.860.10">
    <property type="entry name" value="30s Ribosomal Protein S19, Chain A"/>
    <property type="match status" value="1"/>
</dbReference>
<dbReference type="GO" id="GO:0000028">
    <property type="term" value="P:ribosomal small subunit assembly"/>
    <property type="evidence" value="ECO:0007669"/>
    <property type="project" value="TreeGrafter"/>
</dbReference>
<dbReference type="GO" id="GO:0003723">
    <property type="term" value="F:RNA binding"/>
    <property type="evidence" value="ECO:0007669"/>
    <property type="project" value="InterPro"/>
</dbReference>
<dbReference type="AlphaFoldDB" id="A0A6C0M7F5"/>
<proteinExistence type="inferred from homology"/>
<dbReference type="Pfam" id="PF00203">
    <property type="entry name" value="Ribosomal_S19"/>
    <property type="match status" value="1"/>
</dbReference>
<dbReference type="PROSITE" id="PS00323">
    <property type="entry name" value="RIBOSOMAL_S19"/>
    <property type="match status" value="1"/>
</dbReference>
<dbReference type="PANTHER" id="PTHR11880">
    <property type="entry name" value="RIBOSOMAL PROTEIN S19P FAMILY MEMBER"/>
    <property type="match status" value="1"/>
</dbReference>
<evidence type="ECO:0000256" key="4">
    <source>
        <dbReference type="RuleBase" id="RU003485"/>
    </source>
</evidence>
<evidence type="ECO:0000256" key="2">
    <source>
        <dbReference type="ARBA" id="ARBA00022980"/>
    </source>
</evidence>
<geneLocation type="mitochondrion" evidence="5"/>
<reference evidence="5" key="1">
    <citation type="submission" date="2020-01" db="EMBL/GenBank/DDBJ databases">
        <title>The complete mitocondrion genome of Heveochlorella roystonensis contains a large direct repeat.</title>
        <authorList>
            <person name="Zhang J."/>
        </authorList>
    </citation>
    <scope>NUCLEOTIDE SEQUENCE</scope>
</reference>
<dbReference type="PANTHER" id="PTHR11880:SF67">
    <property type="entry name" value="SMALL RIBOSOMAL SUBUNIT PROTEIN US19M"/>
    <property type="match status" value="1"/>
</dbReference>
<dbReference type="GO" id="GO:0006412">
    <property type="term" value="P:translation"/>
    <property type="evidence" value="ECO:0007669"/>
    <property type="project" value="InterPro"/>
</dbReference>
<evidence type="ECO:0000313" key="5">
    <source>
        <dbReference type="EMBL" id="QHU78304.1"/>
    </source>
</evidence>
<accession>A0A6C0M7F5</accession>
<evidence type="ECO:0000256" key="3">
    <source>
        <dbReference type="ARBA" id="ARBA00023274"/>
    </source>
</evidence>
<keyword evidence="3 4" id="KW-0687">Ribonucleoprotein</keyword>
<dbReference type="InterPro" id="IPR020934">
    <property type="entry name" value="Ribosomal_uS19_CS"/>
</dbReference>
<dbReference type="PRINTS" id="PR00975">
    <property type="entry name" value="RIBOSOMALS19"/>
</dbReference>
<dbReference type="GO" id="GO:0003735">
    <property type="term" value="F:structural constituent of ribosome"/>
    <property type="evidence" value="ECO:0007669"/>
    <property type="project" value="InterPro"/>
</dbReference>
<dbReference type="GO" id="GO:0005763">
    <property type="term" value="C:mitochondrial small ribosomal subunit"/>
    <property type="evidence" value="ECO:0007669"/>
    <property type="project" value="TreeGrafter"/>
</dbReference>
<keyword evidence="2 4" id="KW-0689">Ribosomal protein</keyword>
<dbReference type="HAMAP" id="MF_00531">
    <property type="entry name" value="Ribosomal_uS19"/>
    <property type="match status" value="1"/>
</dbReference>
<evidence type="ECO:0000256" key="1">
    <source>
        <dbReference type="ARBA" id="ARBA00007345"/>
    </source>
</evidence>
<sequence>MSRSLWKGPYSSLKEQPASNIWCRSSMILPKDIGKSFKIHNGKGWVLRKIAESMVGHKFGEFSFTRKKVIHKINKKNRCRKKDNSFCFELFTSSK</sequence>
<dbReference type="SUPFAM" id="SSF54570">
    <property type="entry name" value="Ribosomal protein S19"/>
    <property type="match status" value="1"/>
</dbReference>
<comment type="similarity">
    <text evidence="1 4">Belongs to the universal ribosomal protein uS19 family.</text>
</comment>
<dbReference type="InterPro" id="IPR002222">
    <property type="entry name" value="Ribosomal_uS19"/>
</dbReference>
<gene>
    <name evidence="5" type="primary">rps19</name>
</gene>
<name>A0A6C0M7F5_9CHLO</name>
<dbReference type="InterPro" id="IPR023575">
    <property type="entry name" value="Ribosomal_uS19_SF"/>
</dbReference>
<organism evidence="5">
    <name type="scientific">Jaagichlorella roystonensis</name>
    <dbReference type="NCBI Taxonomy" id="1052852"/>
    <lineage>
        <taxon>Eukaryota</taxon>
        <taxon>Viridiplantae</taxon>
        <taxon>Chlorophyta</taxon>
        <taxon>core chlorophytes</taxon>
        <taxon>Trebouxiophyceae</taxon>
        <taxon>Watanabeales</taxon>
        <taxon>Watanabeaceae</taxon>
        <taxon>Jaagichlorella</taxon>
    </lineage>
</organism>